<evidence type="ECO:0000256" key="3">
    <source>
        <dbReference type="ARBA" id="ARBA00023163"/>
    </source>
</evidence>
<dbReference type="Pfam" id="PF02357">
    <property type="entry name" value="NusG"/>
    <property type="match status" value="1"/>
</dbReference>
<evidence type="ECO:0000256" key="2">
    <source>
        <dbReference type="ARBA" id="ARBA00023015"/>
    </source>
</evidence>
<feature type="domain" description="NusG-like N-terminal" evidence="4">
    <location>
        <begin position="6"/>
        <end position="98"/>
    </location>
</feature>
<dbReference type="SUPFAM" id="SSF82679">
    <property type="entry name" value="N-utilization substance G protein NusG, N-terminal domain"/>
    <property type="match status" value="1"/>
</dbReference>
<dbReference type="GO" id="GO:0006354">
    <property type="term" value="P:DNA-templated transcription elongation"/>
    <property type="evidence" value="ECO:0007669"/>
    <property type="project" value="InterPro"/>
</dbReference>
<evidence type="ECO:0000256" key="1">
    <source>
        <dbReference type="ARBA" id="ARBA00022814"/>
    </source>
</evidence>
<protein>
    <submittedName>
        <fullName evidence="5">UpxY family transcription antiterminator</fullName>
    </submittedName>
</protein>
<evidence type="ECO:0000313" key="5">
    <source>
        <dbReference type="EMBL" id="HGT48757.1"/>
    </source>
</evidence>
<keyword evidence="3" id="KW-0804">Transcription</keyword>
<reference evidence="5" key="1">
    <citation type="journal article" date="2020" name="mSystems">
        <title>Genome- and Community-Level Interaction Insights into Carbon Utilization and Element Cycling Functions of Hydrothermarchaeota in Hydrothermal Sediment.</title>
        <authorList>
            <person name="Zhou Z."/>
            <person name="Liu Y."/>
            <person name="Xu W."/>
            <person name="Pan J."/>
            <person name="Luo Z.H."/>
            <person name="Li M."/>
        </authorList>
    </citation>
    <scope>NUCLEOTIDE SEQUENCE [LARGE SCALE GENOMIC DNA]</scope>
    <source>
        <strain evidence="5">SpSt-500</strain>
    </source>
</reference>
<dbReference type="SUPFAM" id="SSF50104">
    <property type="entry name" value="Translation proteins SH3-like domain"/>
    <property type="match status" value="1"/>
</dbReference>
<dbReference type="NCBIfam" id="NF033644">
    <property type="entry name" value="antiterm_UpxY"/>
    <property type="match status" value="1"/>
</dbReference>
<organism evidence="5">
    <name type="scientific">Ignavibacterium album</name>
    <dbReference type="NCBI Taxonomy" id="591197"/>
    <lineage>
        <taxon>Bacteria</taxon>
        <taxon>Pseudomonadati</taxon>
        <taxon>Ignavibacteriota</taxon>
        <taxon>Ignavibacteria</taxon>
        <taxon>Ignavibacteriales</taxon>
        <taxon>Ignavibacteriaceae</taxon>
        <taxon>Ignavibacterium</taxon>
    </lineage>
</organism>
<dbReference type="AlphaFoldDB" id="A0A832DPK3"/>
<dbReference type="InterPro" id="IPR008991">
    <property type="entry name" value="Translation_prot_SH3-like_sf"/>
</dbReference>
<dbReference type="EMBL" id="DSVI01000019">
    <property type="protein sequence ID" value="HGT48757.1"/>
    <property type="molecule type" value="Genomic_DNA"/>
</dbReference>
<dbReference type="InterPro" id="IPR006645">
    <property type="entry name" value="NGN-like_dom"/>
</dbReference>
<keyword evidence="2" id="KW-0805">Transcription regulation</keyword>
<dbReference type="GO" id="GO:0031564">
    <property type="term" value="P:transcription antitermination"/>
    <property type="evidence" value="ECO:0007669"/>
    <property type="project" value="UniProtKB-KW"/>
</dbReference>
<name>A0A832DPK3_9BACT</name>
<accession>A0A832DPK3</accession>
<comment type="caution">
    <text evidence="5">The sequence shown here is derived from an EMBL/GenBank/DDBJ whole genome shotgun (WGS) entry which is preliminary data.</text>
</comment>
<dbReference type="InterPro" id="IPR043425">
    <property type="entry name" value="NusG-like"/>
</dbReference>
<dbReference type="PANTHER" id="PTHR30265">
    <property type="entry name" value="RHO-INTERACTING TRANSCRIPTION TERMINATION FACTOR NUSG"/>
    <property type="match status" value="1"/>
</dbReference>
<keyword evidence="1" id="KW-0889">Transcription antitermination</keyword>
<dbReference type="Gene3D" id="3.30.70.940">
    <property type="entry name" value="NusG, N-terminal domain"/>
    <property type="match status" value="1"/>
</dbReference>
<dbReference type="CDD" id="cd09895">
    <property type="entry name" value="NGN_SP_UpxY"/>
    <property type="match status" value="1"/>
</dbReference>
<gene>
    <name evidence="5" type="ORF">ENS56_12020</name>
</gene>
<dbReference type="PANTHER" id="PTHR30265:SF4">
    <property type="entry name" value="KOW MOTIF FAMILY PROTEIN, EXPRESSED"/>
    <property type="match status" value="1"/>
</dbReference>
<proteinExistence type="predicted"/>
<sequence>MNIQNKNWFALYTKVNQEFKAAEQLNRIGIEYYLPVVNKIRQWSDRKKKIKEPVIKNYIFIYATESERLEALNLTSVVRCISENGRPAVIPEWQIENLKLVIESRADFILYEGLVPGQSIEILTGPFKGVKGIVHAFNDKNMNLAISIDILNRSLIIQLPEGIEIRKCE</sequence>
<evidence type="ECO:0000259" key="4">
    <source>
        <dbReference type="Pfam" id="PF02357"/>
    </source>
</evidence>
<dbReference type="InterPro" id="IPR036735">
    <property type="entry name" value="NGN_dom_sf"/>
</dbReference>